<proteinExistence type="predicted"/>
<accession>A0ACB9RT82</accession>
<evidence type="ECO:0000313" key="2">
    <source>
        <dbReference type="Proteomes" id="UP001057402"/>
    </source>
</evidence>
<evidence type="ECO:0000313" key="1">
    <source>
        <dbReference type="EMBL" id="KAI4382109.1"/>
    </source>
</evidence>
<sequence length="224" mass="24685">MLKLTSLWPEKFGNIEVQQMSKTLRILEAKENIKGKLSLRQVGGGWLAQESDDLTPEDIKFDVVSEKAPKESELKDAEFAWLCVKHVKSNAIAIAKDNCLLGMGSGQPNRVESLRIAVKKSGADVKGAALASDAFFPFAWKDAVEEACEHGVAVIAEPGGSMRDKDAIECCNKYGFRFCLQTSGILGISYLFPRSQVALITSTMAQCGWRSLLYSLQLWVFVFV</sequence>
<organism evidence="1 2">
    <name type="scientific">Melastoma candidum</name>
    <dbReference type="NCBI Taxonomy" id="119954"/>
    <lineage>
        <taxon>Eukaryota</taxon>
        <taxon>Viridiplantae</taxon>
        <taxon>Streptophyta</taxon>
        <taxon>Embryophyta</taxon>
        <taxon>Tracheophyta</taxon>
        <taxon>Spermatophyta</taxon>
        <taxon>Magnoliopsida</taxon>
        <taxon>eudicotyledons</taxon>
        <taxon>Gunneridae</taxon>
        <taxon>Pentapetalae</taxon>
        <taxon>rosids</taxon>
        <taxon>malvids</taxon>
        <taxon>Myrtales</taxon>
        <taxon>Melastomataceae</taxon>
        <taxon>Melastomatoideae</taxon>
        <taxon>Melastomateae</taxon>
        <taxon>Melastoma</taxon>
    </lineage>
</organism>
<gene>
    <name evidence="1" type="ORF">MLD38_008113</name>
</gene>
<reference evidence="2" key="1">
    <citation type="journal article" date="2023" name="Front. Plant Sci.">
        <title>Chromosomal-level genome assembly of Melastoma candidum provides insights into trichome evolution.</title>
        <authorList>
            <person name="Zhong Y."/>
            <person name="Wu W."/>
            <person name="Sun C."/>
            <person name="Zou P."/>
            <person name="Liu Y."/>
            <person name="Dai S."/>
            <person name="Zhou R."/>
        </authorList>
    </citation>
    <scope>NUCLEOTIDE SEQUENCE [LARGE SCALE GENOMIC DNA]</scope>
</reference>
<comment type="caution">
    <text evidence="1">The sequence shown here is derived from an EMBL/GenBank/DDBJ whole genome shotgun (WGS) entry which is preliminary data.</text>
</comment>
<name>A0ACB9RT82_9MYRT</name>
<protein>
    <submittedName>
        <fullName evidence="1">Uncharacterized protein</fullName>
    </submittedName>
</protein>
<dbReference type="Proteomes" id="UP001057402">
    <property type="component" value="Chromosome 3"/>
</dbReference>
<keyword evidence="2" id="KW-1185">Reference proteome</keyword>
<dbReference type="EMBL" id="CM042882">
    <property type="protein sequence ID" value="KAI4382109.1"/>
    <property type="molecule type" value="Genomic_DNA"/>
</dbReference>